<dbReference type="InterPro" id="IPR001107">
    <property type="entry name" value="Band_7"/>
</dbReference>
<protein>
    <submittedName>
        <fullName evidence="3">SPFH domain/Band 7 family protein</fullName>
    </submittedName>
</protein>
<evidence type="ECO:0000259" key="2">
    <source>
        <dbReference type="Pfam" id="PF01145"/>
    </source>
</evidence>
<reference evidence="3 4" key="1">
    <citation type="submission" date="2018-03" db="EMBL/GenBank/DDBJ databases">
        <title>Genomic Encyclopedia of Archaeal and Bacterial Type Strains, Phase II (KMG-II): from individual species to whole genera.</title>
        <authorList>
            <person name="Goeker M."/>
        </authorList>
    </citation>
    <scope>NUCLEOTIDE SEQUENCE [LARGE SCALE GENOMIC DNA]</scope>
    <source>
        <strain evidence="3 4">DSM 44889</strain>
    </source>
</reference>
<dbReference type="PANTHER" id="PTHR10264:SF83">
    <property type="entry name" value="BLL5629 PROTEIN"/>
    <property type="match status" value="1"/>
</dbReference>
<evidence type="ECO:0000313" key="4">
    <source>
        <dbReference type="Proteomes" id="UP000245469"/>
    </source>
</evidence>
<dbReference type="InterPro" id="IPR043202">
    <property type="entry name" value="Band-7_stomatin-like"/>
</dbReference>
<comment type="similarity">
    <text evidence="1">Belongs to the band 7/mec-2 family.</text>
</comment>
<comment type="caution">
    <text evidence="3">The sequence shown here is derived from an EMBL/GenBank/DDBJ whole genome shotgun (WGS) entry which is preliminary data.</text>
</comment>
<name>A0A316AG74_9ACTN</name>
<dbReference type="PRINTS" id="PR00721">
    <property type="entry name" value="STOMATIN"/>
</dbReference>
<dbReference type="RefSeq" id="WP_211319127.1">
    <property type="nucleotide sequence ID" value="NZ_QGDQ01000001.1"/>
</dbReference>
<sequence>MFIKHLVVREGRRAVVRYDGRVVAVLGAGRHRLRGRAWRRSVDTVDVRDQLLVLTGQELAAADVPGVRVSASARWTVTDPVAFLDASADPVAELRMSLQLAVRDWAAAAPLAELLAGRAAAAQVLTSRVAVEGARLGITVAEASVRDVSVPGELRRALLATATAVQEGQAALERARGEVAATRALANAARMLAENPALLQLRTVQEAAKGMGSKVVVRVGDPIS</sequence>
<dbReference type="SUPFAM" id="SSF117892">
    <property type="entry name" value="Band 7/SPFH domain"/>
    <property type="match status" value="1"/>
</dbReference>
<dbReference type="AlphaFoldDB" id="A0A316AG74"/>
<dbReference type="Pfam" id="PF01145">
    <property type="entry name" value="Band_7"/>
    <property type="match status" value="1"/>
</dbReference>
<dbReference type="Gene3D" id="3.30.479.30">
    <property type="entry name" value="Band 7 domain"/>
    <property type="match status" value="1"/>
</dbReference>
<gene>
    <name evidence="3" type="ORF">BXY45_101233</name>
</gene>
<dbReference type="Proteomes" id="UP000245469">
    <property type="component" value="Unassembled WGS sequence"/>
</dbReference>
<keyword evidence="4" id="KW-1185">Reference proteome</keyword>
<dbReference type="Gene3D" id="6.10.250.2090">
    <property type="match status" value="1"/>
</dbReference>
<dbReference type="InterPro" id="IPR036013">
    <property type="entry name" value="Band_7/SPFH_dom_sf"/>
</dbReference>
<accession>A0A316AG74</accession>
<evidence type="ECO:0000256" key="1">
    <source>
        <dbReference type="ARBA" id="ARBA00008164"/>
    </source>
</evidence>
<proteinExistence type="inferred from homology"/>
<dbReference type="PANTHER" id="PTHR10264">
    <property type="entry name" value="BAND 7 PROTEIN-RELATED"/>
    <property type="match status" value="1"/>
</dbReference>
<feature type="domain" description="Band 7" evidence="2">
    <location>
        <begin position="7"/>
        <end position="178"/>
    </location>
</feature>
<evidence type="ECO:0000313" key="3">
    <source>
        <dbReference type="EMBL" id="PWJ56258.1"/>
    </source>
</evidence>
<dbReference type="InterPro" id="IPR001972">
    <property type="entry name" value="Stomatin_HflK_fam"/>
</dbReference>
<organism evidence="3 4">
    <name type="scientific">Quadrisphaera granulorum</name>
    <dbReference type="NCBI Taxonomy" id="317664"/>
    <lineage>
        <taxon>Bacteria</taxon>
        <taxon>Bacillati</taxon>
        <taxon>Actinomycetota</taxon>
        <taxon>Actinomycetes</taxon>
        <taxon>Kineosporiales</taxon>
        <taxon>Kineosporiaceae</taxon>
        <taxon>Quadrisphaera</taxon>
    </lineage>
</organism>
<dbReference type="GO" id="GO:0005886">
    <property type="term" value="C:plasma membrane"/>
    <property type="evidence" value="ECO:0007669"/>
    <property type="project" value="InterPro"/>
</dbReference>
<dbReference type="EMBL" id="QGDQ01000001">
    <property type="protein sequence ID" value="PWJ56258.1"/>
    <property type="molecule type" value="Genomic_DNA"/>
</dbReference>